<organism evidence="21 22">
    <name type="scientific">Camelus ferus</name>
    <name type="common">Wild bactrian camel</name>
    <name type="synonym">Camelus bactrianus ferus</name>
    <dbReference type="NCBI Taxonomy" id="419612"/>
    <lineage>
        <taxon>Eukaryota</taxon>
        <taxon>Metazoa</taxon>
        <taxon>Chordata</taxon>
        <taxon>Craniata</taxon>
        <taxon>Vertebrata</taxon>
        <taxon>Euteleostomi</taxon>
        <taxon>Mammalia</taxon>
        <taxon>Eutheria</taxon>
        <taxon>Laurasiatheria</taxon>
        <taxon>Artiodactyla</taxon>
        <taxon>Tylopoda</taxon>
        <taxon>Camelidae</taxon>
        <taxon>Camelus</taxon>
    </lineage>
</organism>
<dbReference type="FunFam" id="3.90.550.50:FF:000013">
    <property type="entry name" value="Hexosyltransferase"/>
    <property type="match status" value="1"/>
</dbReference>
<evidence type="ECO:0000256" key="9">
    <source>
        <dbReference type="ARBA" id="ARBA00022968"/>
    </source>
</evidence>
<keyword evidence="6" id="KW-0808">Transferase</keyword>
<evidence type="ECO:0000256" key="6">
    <source>
        <dbReference type="ARBA" id="ARBA00022679"/>
    </source>
</evidence>
<evidence type="ECO:0000256" key="8">
    <source>
        <dbReference type="ARBA" id="ARBA00022824"/>
    </source>
</evidence>
<evidence type="ECO:0000256" key="20">
    <source>
        <dbReference type="SAM" id="SignalP"/>
    </source>
</evidence>
<dbReference type="GO" id="GO:0016758">
    <property type="term" value="F:hexosyltransferase activity"/>
    <property type="evidence" value="ECO:0007669"/>
    <property type="project" value="InterPro"/>
</dbReference>
<proteinExistence type="inferred from homology"/>
<reference evidence="22" key="1">
    <citation type="submission" date="2025-08" db="UniProtKB">
        <authorList>
            <consortium name="RefSeq"/>
        </authorList>
    </citation>
    <scope>IDENTIFICATION</scope>
    <source>
        <tissue evidence="22">Ear skin</tissue>
    </source>
</reference>
<dbReference type="InterPro" id="IPR002659">
    <property type="entry name" value="Glyco_trans_31"/>
</dbReference>
<comment type="catalytic activity">
    <reaction evidence="17">
        <text>3-O-(N-acetyl-beta-D-glucosaminyl-(1-&gt;4)-alpha-D-mannosyl)-L-threonyl-[protein] + UDP-N-acetyl-alpha-D-galactosamine = 3-O-[beta-D-GalNAc-(1-&gt;3)-beta-D-GlcNAc-(1-&gt;4)-alpha-D-Man]-L-Thr-[protein] + UDP + H(+)</text>
        <dbReference type="Rhea" id="RHEA:37667"/>
        <dbReference type="Rhea" id="RHEA-COMP:13308"/>
        <dbReference type="Rhea" id="RHEA-COMP:13618"/>
        <dbReference type="ChEBI" id="CHEBI:15378"/>
        <dbReference type="ChEBI" id="CHEBI:58223"/>
        <dbReference type="ChEBI" id="CHEBI:67138"/>
        <dbReference type="ChEBI" id="CHEBI:136709"/>
        <dbReference type="ChEBI" id="CHEBI:137540"/>
        <dbReference type="EC" id="2.4.1.313"/>
    </reaction>
</comment>
<dbReference type="GO" id="GO:0006493">
    <property type="term" value="P:protein O-linked glycosylation"/>
    <property type="evidence" value="ECO:0007669"/>
    <property type="project" value="TreeGrafter"/>
</dbReference>
<evidence type="ECO:0000256" key="2">
    <source>
        <dbReference type="ARBA" id="ARBA00004323"/>
    </source>
</evidence>
<gene>
    <name evidence="22" type="primary">B3GALNT2</name>
</gene>
<keyword evidence="5" id="KW-0328">Glycosyltransferase</keyword>
<dbReference type="Gene3D" id="3.90.550.50">
    <property type="match status" value="1"/>
</dbReference>
<protein>
    <recommendedName>
        <fullName evidence="15">UDP-GalNAc:beta-1,3-N-acetylgalactosaminyltransferase 2</fullName>
        <ecNumber evidence="14">2.4.1.313</ecNumber>
    </recommendedName>
    <alternativeName>
        <fullName evidence="16">Beta-1,3-N-acetylgalactosaminyltransferase II</fullName>
    </alternativeName>
</protein>
<keyword evidence="21" id="KW-1185">Reference proteome</keyword>
<dbReference type="GO" id="GO:0008194">
    <property type="term" value="F:UDP-glycosyltransferase activity"/>
    <property type="evidence" value="ECO:0007669"/>
    <property type="project" value="TreeGrafter"/>
</dbReference>
<dbReference type="PANTHER" id="PTHR11214">
    <property type="entry name" value="BETA-1,3-N-ACETYLGLUCOSAMINYLTRANSFERASE"/>
    <property type="match status" value="1"/>
</dbReference>
<name>A0A8B8TZN0_CAMFR</name>
<feature type="compositionally biased region" description="Low complexity" evidence="19">
    <location>
        <begin position="67"/>
        <end position="92"/>
    </location>
</feature>
<evidence type="ECO:0000256" key="17">
    <source>
        <dbReference type="ARBA" id="ARBA00047667"/>
    </source>
</evidence>
<evidence type="ECO:0000256" key="5">
    <source>
        <dbReference type="ARBA" id="ARBA00022676"/>
    </source>
</evidence>
<evidence type="ECO:0000256" key="1">
    <source>
        <dbReference type="ARBA" id="ARBA00004240"/>
    </source>
</evidence>
<keyword evidence="10" id="KW-1133">Transmembrane helix</keyword>
<keyword evidence="20" id="KW-0732">Signal</keyword>
<evidence type="ECO:0000313" key="22">
    <source>
        <dbReference type="RefSeq" id="XP_032347769.1"/>
    </source>
</evidence>
<dbReference type="GO" id="GO:0000139">
    <property type="term" value="C:Golgi membrane"/>
    <property type="evidence" value="ECO:0007669"/>
    <property type="project" value="UniProtKB-SubCell"/>
</dbReference>
<comment type="pathway">
    <text evidence="3">Protein modification; protein glycosylation.</text>
</comment>
<keyword evidence="13" id="KW-0325">Glycoprotein</keyword>
<comment type="subcellular location">
    <subcellularLocation>
        <location evidence="1">Endoplasmic reticulum</location>
    </subcellularLocation>
    <subcellularLocation>
        <location evidence="2">Golgi apparatus membrane</location>
        <topology evidence="2">Single-pass type II membrane protein</topology>
    </subcellularLocation>
</comment>
<accession>A0A8B8TZN0</accession>
<keyword evidence="7" id="KW-0812">Transmembrane</keyword>
<dbReference type="Pfam" id="PF01762">
    <property type="entry name" value="Galactosyl_T"/>
    <property type="match status" value="1"/>
</dbReference>
<dbReference type="GeneID" id="102506122"/>
<evidence type="ECO:0000256" key="18">
    <source>
        <dbReference type="ARBA" id="ARBA00054459"/>
    </source>
</evidence>
<evidence type="ECO:0000256" key="16">
    <source>
        <dbReference type="ARBA" id="ARBA00042712"/>
    </source>
</evidence>
<evidence type="ECO:0000256" key="10">
    <source>
        <dbReference type="ARBA" id="ARBA00022989"/>
    </source>
</evidence>
<comment type="similarity">
    <text evidence="4">Belongs to the glycosyltransferase 31 family.</text>
</comment>
<dbReference type="GO" id="GO:0005783">
    <property type="term" value="C:endoplasmic reticulum"/>
    <property type="evidence" value="ECO:0007669"/>
    <property type="project" value="UniProtKB-SubCell"/>
</dbReference>
<evidence type="ECO:0000256" key="15">
    <source>
        <dbReference type="ARBA" id="ARBA00040432"/>
    </source>
</evidence>
<keyword evidence="12" id="KW-0472">Membrane</keyword>
<evidence type="ECO:0000256" key="11">
    <source>
        <dbReference type="ARBA" id="ARBA00023034"/>
    </source>
</evidence>
<evidence type="ECO:0000256" key="4">
    <source>
        <dbReference type="ARBA" id="ARBA00008661"/>
    </source>
</evidence>
<feature type="region of interest" description="Disordered" evidence="19">
    <location>
        <begin position="603"/>
        <end position="631"/>
    </location>
</feature>
<dbReference type="CTD" id="148789"/>
<evidence type="ECO:0000256" key="3">
    <source>
        <dbReference type="ARBA" id="ARBA00004922"/>
    </source>
</evidence>
<dbReference type="KEGG" id="cfr:102506122"/>
<evidence type="ECO:0000256" key="7">
    <source>
        <dbReference type="ARBA" id="ARBA00022692"/>
    </source>
</evidence>
<dbReference type="PANTHER" id="PTHR11214:SF219">
    <property type="entry name" value="UDP-GALNAC:BETA-1,3-N-ACETYLGALACTOSAMINYLTRANSFERASE 2"/>
    <property type="match status" value="1"/>
</dbReference>
<evidence type="ECO:0000256" key="19">
    <source>
        <dbReference type="SAM" id="MobiDB-lite"/>
    </source>
</evidence>
<feature type="region of interest" description="Disordered" evidence="19">
    <location>
        <begin position="28"/>
        <end position="92"/>
    </location>
</feature>
<dbReference type="RefSeq" id="XP_032347769.1">
    <property type="nucleotide sequence ID" value="XM_032491878.1"/>
</dbReference>
<evidence type="ECO:0000313" key="21">
    <source>
        <dbReference type="Proteomes" id="UP000694856"/>
    </source>
</evidence>
<dbReference type="AlphaFoldDB" id="A0A8B8TZN0"/>
<feature type="signal peptide" evidence="20">
    <location>
        <begin position="1"/>
        <end position="16"/>
    </location>
</feature>
<feature type="chain" id="PRO_5034546961" description="UDP-GalNAc:beta-1,3-N-acetylgalactosaminyltransferase 2" evidence="20">
    <location>
        <begin position="17"/>
        <end position="631"/>
    </location>
</feature>
<evidence type="ECO:0000256" key="13">
    <source>
        <dbReference type="ARBA" id="ARBA00023180"/>
    </source>
</evidence>
<keyword evidence="8" id="KW-0256">Endoplasmic reticulum</keyword>
<dbReference type="Proteomes" id="UP000694856">
    <property type="component" value="Chromosome 11"/>
</dbReference>
<evidence type="ECO:0000256" key="12">
    <source>
        <dbReference type="ARBA" id="ARBA00023136"/>
    </source>
</evidence>
<sequence>MRNWLVLLCPCVLGAALHLWLRLSSPPPARASGAGPAGRGSQANLGPLLTSPPFPRALSPAVPRPGPSGRSPGCPSPPRAAAARAGRRTPGCLLPPRAVGSVRSGLGSLSAASNVDQLTLLPQWKSSHYDVVVGVLSARNNHELRNVIRSTWLKHSLQHPALSQRVLVKFVIGARGCQVPVEDREDPYSCRLLNITNPVLNQEIEAFSLSEDTSSGLSEDRVVSVSFRVLYPIIITSLGVFYDASDGGFQRNITVKLYQADQEEALFVARFSPPSCGVQVNKLWYKPVEQFILPESFEGTIVWESQDLQGLVSRNLHRVAVNDGGGVLRVLTAGEGALPHEFMEGAEGVAGGFIYTIQGDNTEAQKRAVCPVPRRPWRGWKSNTEGEALLKNLHSRPRRLLDHISNLQEEDALLKEESHLHGDIVFVDVIDTYRNVPAKLLNFYRWTVETTDFDLLLKTDDDCYIDLEAVFNRIALKNLDGPNFWWGNFRLNWAVDRTGKWQELEYPSPVYPAFACGSGYVISKDIVHWLASNSGRLKTYQGEDVSMGIWMAAIGPKRYQDGLWLCEKTCEPGMLSSPQYSPRELATLWELKESGGDPCQCAARARRKASDSTARKPFISQEPSHHERPHL</sequence>
<comment type="function">
    <text evidence="18">Beta-1,3-N-acetylgalactosaminyltransferase that synthesizes a unique carbohydrate structure, GalNAc-beta-1-3GlcNAc, on N- and O-glycans. Has no galactose nor galactosaminyl transferase activity toward any acceptor substrate. Involved in alpha-dystroglycan (DAG1) glycosylation: acts coordinately with GTDC2/POMGnT2 to synthesize a GalNAc-beta3-GlcNAc-beta-terminus at the 4-position of protein O-mannose in the biosynthesis of the phosphorylated O-mannosyl trisaccharide (N-acetylgalactosamine-beta-3-N-acetylglucosamine-beta-4-(phosphate-6-)mannose), a carbohydrate structure present in alpha-dystroglycan, which is required for binding laminin G-like domain-containing extracellular proteins with high affinity.</text>
</comment>
<dbReference type="EC" id="2.4.1.313" evidence="14"/>
<evidence type="ECO:0000256" key="14">
    <source>
        <dbReference type="ARBA" id="ARBA00039104"/>
    </source>
</evidence>
<keyword evidence="11" id="KW-0333">Golgi apparatus</keyword>
<keyword evidence="9" id="KW-0735">Signal-anchor</keyword>